<dbReference type="AlphaFoldDB" id="A0AAN6XQJ2"/>
<proteinExistence type="predicted"/>
<evidence type="ECO:0000313" key="2">
    <source>
        <dbReference type="Proteomes" id="UP001303160"/>
    </source>
</evidence>
<dbReference type="Proteomes" id="UP001303160">
    <property type="component" value="Unassembled WGS sequence"/>
</dbReference>
<keyword evidence="2" id="KW-1185">Reference proteome</keyword>
<sequence>MLSKTTPKAHSCRILTKSAAADKVVQICRVSSVSRLLLPSAHPGQQFVLDLSRANSAVLRLLLIMQPARGSSMFRKTKHGLITYLATPHFKATTQMHTTQAATHERHVGRSHAMPCQQRPAWHAFETRPTCSLPLNDAGAGLVLSGLVKHSRVADLTRPRRFGRGRCGCLPANLVTTAVLHIHSMTVSTTKLPGTVVHSALGRTTSRLCCLGFRNGNWM</sequence>
<gene>
    <name evidence="1" type="ORF">QBC40DRAFT_20873</name>
</gene>
<evidence type="ECO:0000313" key="1">
    <source>
        <dbReference type="EMBL" id="KAK4203570.1"/>
    </source>
</evidence>
<accession>A0AAN6XQJ2</accession>
<protein>
    <submittedName>
        <fullName evidence="1">Uncharacterized protein</fullName>
    </submittedName>
</protein>
<reference evidence="1" key="2">
    <citation type="submission" date="2023-05" db="EMBL/GenBank/DDBJ databases">
        <authorList>
            <consortium name="Lawrence Berkeley National Laboratory"/>
            <person name="Steindorff A."/>
            <person name="Hensen N."/>
            <person name="Bonometti L."/>
            <person name="Westerberg I."/>
            <person name="Brannstrom I.O."/>
            <person name="Guillou S."/>
            <person name="Cros-Aarteil S."/>
            <person name="Calhoun S."/>
            <person name="Haridas S."/>
            <person name="Kuo A."/>
            <person name="Mondo S."/>
            <person name="Pangilinan J."/>
            <person name="Riley R."/>
            <person name="Labutti K."/>
            <person name="Andreopoulos B."/>
            <person name="Lipzen A."/>
            <person name="Chen C."/>
            <person name="Yanf M."/>
            <person name="Daum C."/>
            <person name="Ng V."/>
            <person name="Clum A."/>
            <person name="Ohm R."/>
            <person name="Martin F."/>
            <person name="Silar P."/>
            <person name="Natvig D."/>
            <person name="Lalanne C."/>
            <person name="Gautier V."/>
            <person name="Ament-Velasquez S.L."/>
            <person name="Kruys A."/>
            <person name="Hutchinson M.I."/>
            <person name="Powell A.J."/>
            <person name="Barry K."/>
            <person name="Miller A.N."/>
            <person name="Grigoriev I.V."/>
            <person name="Debuchy R."/>
            <person name="Gladieux P."/>
            <person name="Thoren M.H."/>
            <person name="Johannesson H."/>
        </authorList>
    </citation>
    <scope>NUCLEOTIDE SEQUENCE</scope>
    <source>
        <strain evidence="1">CBS 315.58</strain>
    </source>
</reference>
<comment type="caution">
    <text evidence="1">The sequence shown here is derived from an EMBL/GenBank/DDBJ whole genome shotgun (WGS) entry which is preliminary data.</text>
</comment>
<dbReference type="EMBL" id="MU863888">
    <property type="protein sequence ID" value="KAK4203570.1"/>
    <property type="molecule type" value="Genomic_DNA"/>
</dbReference>
<reference evidence="1" key="1">
    <citation type="journal article" date="2023" name="Mol. Phylogenet. Evol.">
        <title>Genome-scale phylogeny and comparative genomics of the fungal order Sordariales.</title>
        <authorList>
            <person name="Hensen N."/>
            <person name="Bonometti L."/>
            <person name="Westerberg I."/>
            <person name="Brannstrom I.O."/>
            <person name="Guillou S."/>
            <person name="Cros-Aarteil S."/>
            <person name="Calhoun S."/>
            <person name="Haridas S."/>
            <person name="Kuo A."/>
            <person name="Mondo S."/>
            <person name="Pangilinan J."/>
            <person name="Riley R."/>
            <person name="LaButti K."/>
            <person name="Andreopoulos B."/>
            <person name="Lipzen A."/>
            <person name="Chen C."/>
            <person name="Yan M."/>
            <person name="Daum C."/>
            <person name="Ng V."/>
            <person name="Clum A."/>
            <person name="Steindorff A."/>
            <person name="Ohm R.A."/>
            <person name="Martin F."/>
            <person name="Silar P."/>
            <person name="Natvig D.O."/>
            <person name="Lalanne C."/>
            <person name="Gautier V."/>
            <person name="Ament-Velasquez S.L."/>
            <person name="Kruys A."/>
            <person name="Hutchinson M.I."/>
            <person name="Powell A.J."/>
            <person name="Barry K."/>
            <person name="Miller A.N."/>
            <person name="Grigoriev I.V."/>
            <person name="Debuchy R."/>
            <person name="Gladieux P."/>
            <person name="Hiltunen Thoren M."/>
            <person name="Johannesson H."/>
        </authorList>
    </citation>
    <scope>NUCLEOTIDE SEQUENCE</scope>
    <source>
        <strain evidence="1">CBS 315.58</strain>
    </source>
</reference>
<organism evidence="1 2">
    <name type="scientific">Triangularia verruculosa</name>
    <dbReference type="NCBI Taxonomy" id="2587418"/>
    <lineage>
        <taxon>Eukaryota</taxon>
        <taxon>Fungi</taxon>
        <taxon>Dikarya</taxon>
        <taxon>Ascomycota</taxon>
        <taxon>Pezizomycotina</taxon>
        <taxon>Sordariomycetes</taxon>
        <taxon>Sordariomycetidae</taxon>
        <taxon>Sordariales</taxon>
        <taxon>Podosporaceae</taxon>
        <taxon>Triangularia</taxon>
    </lineage>
</organism>
<name>A0AAN6XQJ2_9PEZI</name>